<dbReference type="InterPro" id="IPR015500">
    <property type="entry name" value="Peptidase_S8_subtilisin-rel"/>
</dbReference>
<evidence type="ECO:0000313" key="10">
    <source>
        <dbReference type="Proteomes" id="UP000034380"/>
    </source>
</evidence>
<evidence type="ECO:0000256" key="7">
    <source>
        <dbReference type="SAM" id="SignalP"/>
    </source>
</evidence>
<evidence type="ECO:0000256" key="2">
    <source>
        <dbReference type="ARBA" id="ARBA00022670"/>
    </source>
</evidence>
<keyword evidence="4 5" id="KW-0720">Serine protease</keyword>
<dbReference type="Pfam" id="PF00082">
    <property type="entry name" value="Peptidase_S8"/>
    <property type="match status" value="1"/>
</dbReference>
<gene>
    <name evidence="9" type="ORF">UU70_C0038G0006</name>
</gene>
<feature type="domain" description="Peptidase S8/S53" evidence="8">
    <location>
        <begin position="127"/>
        <end position="402"/>
    </location>
</feature>
<dbReference type="PROSITE" id="PS00136">
    <property type="entry name" value="SUBTILASE_ASP"/>
    <property type="match status" value="1"/>
</dbReference>
<dbReference type="InterPro" id="IPR022398">
    <property type="entry name" value="Peptidase_S8_His-AS"/>
</dbReference>
<dbReference type="PROSITE" id="PS00137">
    <property type="entry name" value="SUBTILASE_HIS"/>
    <property type="match status" value="1"/>
</dbReference>
<proteinExistence type="inferred from homology"/>
<dbReference type="InterPro" id="IPR050131">
    <property type="entry name" value="Peptidase_S8_subtilisin-like"/>
</dbReference>
<accession>A0A0G0WIA7</accession>
<feature type="chain" id="PRO_5002535079" evidence="7">
    <location>
        <begin position="25"/>
        <end position="406"/>
    </location>
</feature>
<keyword evidence="7" id="KW-0732">Signal</keyword>
<dbReference type="EMBL" id="LCBQ01000038">
    <property type="protein sequence ID" value="KKS12634.1"/>
    <property type="molecule type" value="Genomic_DNA"/>
</dbReference>
<evidence type="ECO:0000313" key="9">
    <source>
        <dbReference type="EMBL" id="KKS12634.1"/>
    </source>
</evidence>
<organism evidence="9 10">
    <name type="scientific">Candidatus Yanofskybacteria bacterium GW2011_GWA1_41_6</name>
    <dbReference type="NCBI Taxonomy" id="1619020"/>
    <lineage>
        <taxon>Bacteria</taxon>
        <taxon>Candidatus Yanofskyibacteriota</taxon>
    </lineage>
</organism>
<dbReference type="Proteomes" id="UP000034380">
    <property type="component" value="Unassembled WGS sequence"/>
</dbReference>
<comment type="similarity">
    <text evidence="1 5 6">Belongs to the peptidase S8 family.</text>
</comment>
<dbReference type="InterPro" id="IPR023827">
    <property type="entry name" value="Peptidase_S8_Asp-AS"/>
</dbReference>
<dbReference type="SUPFAM" id="SSF52743">
    <property type="entry name" value="Subtilisin-like"/>
    <property type="match status" value="1"/>
</dbReference>
<dbReference type="InterPro" id="IPR000209">
    <property type="entry name" value="Peptidase_S8/S53_dom"/>
</dbReference>
<dbReference type="AlphaFoldDB" id="A0A0G0WIA7"/>
<dbReference type="PRINTS" id="PR00723">
    <property type="entry name" value="SUBTILISIN"/>
</dbReference>
<dbReference type="Gene3D" id="3.40.50.200">
    <property type="entry name" value="Peptidase S8/S53 domain"/>
    <property type="match status" value="1"/>
</dbReference>
<evidence type="ECO:0000256" key="3">
    <source>
        <dbReference type="ARBA" id="ARBA00022801"/>
    </source>
</evidence>
<evidence type="ECO:0000256" key="5">
    <source>
        <dbReference type="PROSITE-ProRule" id="PRU01240"/>
    </source>
</evidence>
<feature type="active site" description="Charge relay system" evidence="5">
    <location>
        <position position="134"/>
    </location>
</feature>
<keyword evidence="3 5" id="KW-0378">Hydrolase</keyword>
<evidence type="ECO:0000256" key="4">
    <source>
        <dbReference type="ARBA" id="ARBA00022825"/>
    </source>
</evidence>
<evidence type="ECO:0000259" key="8">
    <source>
        <dbReference type="Pfam" id="PF00082"/>
    </source>
</evidence>
<evidence type="ECO:0000256" key="1">
    <source>
        <dbReference type="ARBA" id="ARBA00011073"/>
    </source>
</evidence>
<feature type="active site" description="Charge relay system" evidence="5">
    <location>
        <position position="340"/>
    </location>
</feature>
<dbReference type="PROSITE" id="PS00138">
    <property type="entry name" value="SUBTILASE_SER"/>
    <property type="match status" value="1"/>
</dbReference>
<dbReference type="PANTHER" id="PTHR43806:SF11">
    <property type="entry name" value="CEREVISIN-RELATED"/>
    <property type="match status" value="1"/>
</dbReference>
<reference evidence="9 10" key="1">
    <citation type="journal article" date="2015" name="Nature">
        <title>rRNA introns, odd ribosomes, and small enigmatic genomes across a large radiation of phyla.</title>
        <authorList>
            <person name="Brown C.T."/>
            <person name="Hug L.A."/>
            <person name="Thomas B.C."/>
            <person name="Sharon I."/>
            <person name="Castelle C.J."/>
            <person name="Singh A."/>
            <person name="Wilkins M.J."/>
            <person name="Williams K.H."/>
            <person name="Banfield J.F."/>
        </authorList>
    </citation>
    <scope>NUCLEOTIDE SEQUENCE [LARGE SCALE GENOMIC DNA]</scope>
</reference>
<dbReference type="PANTHER" id="PTHR43806">
    <property type="entry name" value="PEPTIDASE S8"/>
    <property type="match status" value="1"/>
</dbReference>
<keyword evidence="2 5" id="KW-0645">Protease</keyword>
<feature type="signal peptide" evidence="7">
    <location>
        <begin position="1"/>
        <end position="24"/>
    </location>
</feature>
<feature type="active site" description="Charge relay system" evidence="5">
    <location>
        <position position="171"/>
    </location>
</feature>
<dbReference type="GO" id="GO:0006508">
    <property type="term" value="P:proteolysis"/>
    <property type="evidence" value="ECO:0007669"/>
    <property type="project" value="UniProtKB-KW"/>
</dbReference>
<dbReference type="InterPro" id="IPR023828">
    <property type="entry name" value="Peptidase_S8_Ser-AS"/>
</dbReference>
<sequence length="406" mass="43392">MIIKKTPYIVVILLLLAFARLSYAASDDTRYFVKSTSGWWKKSFGVRHNFDNGFTADLSDFQLRVAKIFGVEVEPVKKLNILPDLSQAPIVSGKVQARRIKPTEEIPWGIKGVYNDSLLSKPSGGLGVNVAVLDTGILKTHPDLKNRIKDCKDFSASITAVDGKCDDKNGHGTHIAGIIAADGGSDGLGIYGMAPETNLFVYKVCSNNGTCWADDIAVALRTAADDGANIVNMSLGSDNPSQLITDAVNYVVSKNVLVIAATGNDGPYVGSIDYPGADANVVAVGVVNKDVQIPDWSSRGNNSTSKSYIVEEKDIELVAPGVNIESTWKDGGYAILSGTSMATPHVAGLAAKLWSRLPEQSRILDSQDESEQINSASVVRDILHKLSADLLPIGDDNNSGFGFPHL</sequence>
<comment type="caution">
    <text evidence="9">The sequence shown here is derived from an EMBL/GenBank/DDBJ whole genome shotgun (WGS) entry which is preliminary data.</text>
</comment>
<dbReference type="GO" id="GO:0004252">
    <property type="term" value="F:serine-type endopeptidase activity"/>
    <property type="evidence" value="ECO:0007669"/>
    <property type="project" value="UniProtKB-UniRule"/>
</dbReference>
<protein>
    <submittedName>
        <fullName evidence="9">Thermostable serine protease</fullName>
    </submittedName>
</protein>
<dbReference type="InterPro" id="IPR036852">
    <property type="entry name" value="Peptidase_S8/S53_dom_sf"/>
</dbReference>
<dbReference type="PROSITE" id="PS51892">
    <property type="entry name" value="SUBTILASE"/>
    <property type="match status" value="1"/>
</dbReference>
<name>A0A0G0WIA7_9BACT</name>
<evidence type="ECO:0000256" key="6">
    <source>
        <dbReference type="RuleBase" id="RU003355"/>
    </source>
</evidence>